<dbReference type="InterPro" id="IPR000160">
    <property type="entry name" value="GGDEF_dom"/>
</dbReference>
<feature type="domain" description="GGDEF" evidence="18">
    <location>
        <begin position="592"/>
        <end position="724"/>
    </location>
</feature>
<dbReference type="NCBIfam" id="TIGR00254">
    <property type="entry name" value="GGDEF"/>
    <property type="match status" value="1"/>
</dbReference>
<dbReference type="PANTHER" id="PTHR44757">
    <property type="entry name" value="DIGUANYLATE CYCLASE DGCP"/>
    <property type="match status" value="1"/>
</dbReference>
<dbReference type="SMART" id="SM00267">
    <property type="entry name" value="GGDEF"/>
    <property type="match status" value="1"/>
</dbReference>
<feature type="transmembrane region" description="Helical" evidence="13">
    <location>
        <begin position="316"/>
        <end position="342"/>
    </location>
</feature>
<dbReference type="SUPFAM" id="SSF141868">
    <property type="entry name" value="EAL domain-like"/>
    <property type="match status" value="1"/>
</dbReference>
<dbReference type="RefSeq" id="WP_090940048.1">
    <property type="nucleotide sequence ID" value="NZ_FOTS01000035.1"/>
</dbReference>
<dbReference type="PROSITE" id="PS50112">
    <property type="entry name" value="PAS"/>
    <property type="match status" value="1"/>
</dbReference>
<dbReference type="InterPro" id="IPR029151">
    <property type="entry name" value="Sensor-like_sf"/>
</dbReference>
<dbReference type="CDD" id="cd01948">
    <property type="entry name" value="EAL"/>
    <property type="match status" value="1"/>
</dbReference>
<dbReference type="SUPFAM" id="SSF55785">
    <property type="entry name" value="PYP-like sensor domain (PAS domain)"/>
    <property type="match status" value="1"/>
</dbReference>
<keyword evidence="20" id="KW-1185">Reference proteome</keyword>
<dbReference type="SUPFAM" id="SSF103190">
    <property type="entry name" value="Sensory domain-like"/>
    <property type="match status" value="1"/>
</dbReference>
<evidence type="ECO:0000256" key="12">
    <source>
        <dbReference type="SAM" id="Coils"/>
    </source>
</evidence>
<keyword evidence="5 13" id="KW-0812">Transmembrane</keyword>
<gene>
    <name evidence="19" type="ORF">SAMN04490355_103534</name>
</gene>
<dbReference type="EMBL" id="FOTS01000035">
    <property type="protein sequence ID" value="SFM04299.1"/>
    <property type="molecule type" value="Genomic_DNA"/>
</dbReference>
<dbReference type="SUPFAM" id="SSF55073">
    <property type="entry name" value="Nucleotide cyclase"/>
    <property type="match status" value="1"/>
</dbReference>
<dbReference type="Gene3D" id="3.20.20.450">
    <property type="entry name" value="EAL domain"/>
    <property type="match status" value="1"/>
</dbReference>
<dbReference type="GO" id="GO:0005886">
    <property type="term" value="C:plasma membrane"/>
    <property type="evidence" value="ECO:0007669"/>
    <property type="project" value="UniProtKB-SubCell"/>
</dbReference>
<accession>A0A1I4MM35</accession>
<dbReference type="GO" id="GO:0016301">
    <property type="term" value="F:kinase activity"/>
    <property type="evidence" value="ECO:0007669"/>
    <property type="project" value="UniProtKB-KW"/>
</dbReference>
<dbReference type="GO" id="GO:0000160">
    <property type="term" value="P:phosphorelay signal transduction system"/>
    <property type="evidence" value="ECO:0007669"/>
    <property type="project" value="UniProtKB-KW"/>
</dbReference>
<evidence type="ECO:0000256" key="2">
    <source>
        <dbReference type="ARBA" id="ARBA00022475"/>
    </source>
</evidence>
<dbReference type="PROSITE" id="PS50885">
    <property type="entry name" value="HAMP"/>
    <property type="match status" value="1"/>
</dbReference>
<keyword evidence="9 13" id="KW-1133">Transmembrane helix</keyword>
<evidence type="ECO:0000313" key="19">
    <source>
        <dbReference type="EMBL" id="SFM04299.1"/>
    </source>
</evidence>
<evidence type="ECO:0000256" key="10">
    <source>
        <dbReference type="ARBA" id="ARBA00023012"/>
    </source>
</evidence>
<dbReference type="NCBIfam" id="TIGR00229">
    <property type="entry name" value="sensory_box"/>
    <property type="match status" value="1"/>
</dbReference>
<keyword evidence="12" id="KW-0175">Coiled coil</keyword>
<dbReference type="InterPro" id="IPR033479">
    <property type="entry name" value="dCache_1"/>
</dbReference>
<feature type="transmembrane region" description="Helical" evidence="13">
    <location>
        <begin position="12"/>
        <end position="30"/>
    </location>
</feature>
<evidence type="ECO:0000256" key="11">
    <source>
        <dbReference type="ARBA" id="ARBA00023136"/>
    </source>
</evidence>
<keyword evidence="11 13" id="KW-0472">Membrane</keyword>
<comment type="subcellular location">
    <subcellularLocation>
        <location evidence="1">Cell membrane</location>
        <topology evidence="1">Multi-pass membrane protein</topology>
    </subcellularLocation>
</comment>
<dbReference type="InterPro" id="IPR000700">
    <property type="entry name" value="PAS-assoc_C"/>
</dbReference>
<keyword evidence="8" id="KW-0067">ATP-binding</keyword>
<feature type="domain" description="EAL" evidence="16">
    <location>
        <begin position="733"/>
        <end position="984"/>
    </location>
</feature>
<dbReference type="PROSITE" id="PS50883">
    <property type="entry name" value="EAL"/>
    <property type="match status" value="1"/>
</dbReference>
<keyword evidence="7" id="KW-0418">Kinase</keyword>
<dbReference type="STRING" id="1123291.SAMN04490355_103534"/>
<dbReference type="Pfam" id="PF00563">
    <property type="entry name" value="EAL"/>
    <property type="match status" value="1"/>
</dbReference>
<evidence type="ECO:0000259" key="16">
    <source>
        <dbReference type="PROSITE" id="PS50883"/>
    </source>
</evidence>
<keyword evidence="3" id="KW-0597">Phosphoprotein</keyword>
<evidence type="ECO:0000256" key="8">
    <source>
        <dbReference type="ARBA" id="ARBA00022840"/>
    </source>
</evidence>
<dbReference type="CDD" id="cd01949">
    <property type="entry name" value="GGDEF"/>
    <property type="match status" value="1"/>
</dbReference>
<keyword evidence="10" id="KW-0902">Two-component regulatory system</keyword>
<protein>
    <submittedName>
        <fullName evidence="19">PAS domain S-box-containing protein/diguanylate cyclase (GGDEF) domain-containing protein</fullName>
    </submittedName>
</protein>
<dbReference type="FunFam" id="3.20.20.450:FF:000001">
    <property type="entry name" value="Cyclic di-GMP phosphodiesterase yahA"/>
    <property type="match status" value="1"/>
</dbReference>
<sequence length="984" mass="112800">MFRTVREKLIISFLLVAMVPLFLLGFSTYIQMSNSLKDEMILASSNQMTQLDYLISNMLKSIEEDTQMLSTHPAVSEGVSAALIYIDAKVDVPISYQEPGDSIDHRIFTEFSRYAKAHQDVAYVYMGTEAGGYIQWPATKVRKAGYDPRKRSWYQQSIKNPDRIMISEPYQSYLGDNFIVSTTNPIRDKYGKMIGVMGIDLSLDHFSQMIEENNQSNSGYQFMFTKDGTILAHPDKNLHFQNISVLAMEEGKSLQENSGKMGFSDFYRLLHEPEGFLETTINGTKVYINFQTSLVTGWKIATVIDESVLIAKYRHVALVTGVFVLLLLLCTFGGTFFITLYMTQPLEKVVHHLERITNGDFTLRISEALLKQKDEIGKVARAIDSMQQGRYQAEMQLTSSNEELTSLYEQLASTEEELRAQFDELWDKQNRIEISEERYRLATEGANDAIWDWNIQSGEMVISKRWLKKLGWSEQEEEDFLASWWKSIHPEDQLQTRESLKAHLKGNTEDYLWEYRVKGQAGKYLWILTRGKALFNEQGVAIRMAGSYTDITENKMRELQIQHMAYYDSLTNLPNRASIAEHLSAELEKKDAKGAILFIDLDNFKLVNDSFGYENGDRLLVQVASRLQQIAKKYFVARLGGDEFIMMVKGIVDVATIENLAQHITLAIDQPFGGDKNYFMVTSSIGIAIYPKDGNKPDQIMRSADLALHQAKRDGKRCYVWFQEKLEHEMLEKLRIEQGIRDALEKEEFVLYYQPIIDLHNGQTVSLEALIRWNRPEHGLVSPEIFMSVAEESGLIIRMGKWVLKTACLFGKELRDHGRDISIAVNVSVKELLQTDFVDQVAEVLDETGFPSSYLELEIVETLLIEKFEAALPKLHHLRAMGVQISLDDFGTGYSSLSYLKELPIDTVKIDRTFVIDAMKKSAHAAIIETIIELSHRLQLKVVAEGVETEGQRFFLRKKKCDKIQGYLISKPMEREEIWRYLQN</sequence>
<name>A0A1I4MM35_9FIRM</name>
<dbReference type="InterPro" id="IPR001610">
    <property type="entry name" value="PAC"/>
</dbReference>
<dbReference type="GO" id="GO:0005524">
    <property type="term" value="F:ATP binding"/>
    <property type="evidence" value="ECO:0007669"/>
    <property type="project" value="UniProtKB-KW"/>
</dbReference>
<feature type="coiled-coil region" evidence="12">
    <location>
        <begin position="397"/>
        <end position="424"/>
    </location>
</feature>
<evidence type="ECO:0000256" key="9">
    <source>
        <dbReference type="ARBA" id="ARBA00022989"/>
    </source>
</evidence>
<dbReference type="PROSITE" id="PS50113">
    <property type="entry name" value="PAC"/>
    <property type="match status" value="1"/>
</dbReference>
<evidence type="ECO:0000259" key="18">
    <source>
        <dbReference type="PROSITE" id="PS50887"/>
    </source>
</evidence>
<dbReference type="InterPro" id="IPR000014">
    <property type="entry name" value="PAS"/>
</dbReference>
<keyword evidence="4" id="KW-0808">Transferase</keyword>
<reference evidence="20" key="1">
    <citation type="submission" date="2016-10" db="EMBL/GenBank/DDBJ databases">
        <authorList>
            <person name="Varghese N."/>
            <person name="Submissions S."/>
        </authorList>
    </citation>
    <scope>NUCLEOTIDE SEQUENCE [LARGE SCALE GENOMIC DNA]</scope>
    <source>
        <strain evidence="20">DSM 13327</strain>
    </source>
</reference>
<dbReference type="SMART" id="SM00091">
    <property type="entry name" value="PAS"/>
    <property type="match status" value="1"/>
</dbReference>
<dbReference type="InterPro" id="IPR003660">
    <property type="entry name" value="HAMP_dom"/>
</dbReference>
<evidence type="ECO:0000259" key="14">
    <source>
        <dbReference type="PROSITE" id="PS50112"/>
    </source>
</evidence>
<evidence type="ECO:0000256" key="3">
    <source>
        <dbReference type="ARBA" id="ARBA00022553"/>
    </source>
</evidence>
<evidence type="ECO:0000259" key="17">
    <source>
        <dbReference type="PROSITE" id="PS50885"/>
    </source>
</evidence>
<dbReference type="SUPFAM" id="SSF158472">
    <property type="entry name" value="HAMP domain-like"/>
    <property type="match status" value="1"/>
</dbReference>
<evidence type="ECO:0000256" key="7">
    <source>
        <dbReference type="ARBA" id="ARBA00022777"/>
    </source>
</evidence>
<evidence type="ECO:0000313" key="20">
    <source>
        <dbReference type="Proteomes" id="UP000199520"/>
    </source>
</evidence>
<dbReference type="Gene3D" id="1.10.8.500">
    <property type="entry name" value="HAMP domain in histidine kinase"/>
    <property type="match status" value="1"/>
</dbReference>
<dbReference type="Pfam" id="PF02743">
    <property type="entry name" value="dCache_1"/>
    <property type="match status" value="1"/>
</dbReference>
<dbReference type="Pfam" id="PF00672">
    <property type="entry name" value="HAMP"/>
    <property type="match status" value="1"/>
</dbReference>
<dbReference type="PROSITE" id="PS50887">
    <property type="entry name" value="GGDEF"/>
    <property type="match status" value="1"/>
</dbReference>
<evidence type="ECO:0000256" key="5">
    <source>
        <dbReference type="ARBA" id="ARBA00022692"/>
    </source>
</evidence>
<evidence type="ECO:0000256" key="6">
    <source>
        <dbReference type="ARBA" id="ARBA00022741"/>
    </source>
</evidence>
<dbReference type="AlphaFoldDB" id="A0A1I4MM35"/>
<feature type="domain" description="PAC" evidence="15">
    <location>
        <begin position="511"/>
        <end position="563"/>
    </location>
</feature>
<dbReference type="SMART" id="SM00304">
    <property type="entry name" value="HAMP"/>
    <property type="match status" value="1"/>
</dbReference>
<dbReference type="Gene3D" id="3.30.450.20">
    <property type="entry name" value="PAS domain"/>
    <property type="match status" value="3"/>
</dbReference>
<dbReference type="CDD" id="cd06225">
    <property type="entry name" value="HAMP"/>
    <property type="match status" value="1"/>
</dbReference>
<dbReference type="InterPro" id="IPR035919">
    <property type="entry name" value="EAL_sf"/>
</dbReference>
<evidence type="ECO:0000259" key="15">
    <source>
        <dbReference type="PROSITE" id="PS50113"/>
    </source>
</evidence>
<dbReference type="SMART" id="SM00052">
    <property type="entry name" value="EAL"/>
    <property type="match status" value="1"/>
</dbReference>
<dbReference type="InterPro" id="IPR013655">
    <property type="entry name" value="PAS_fold_3"/>
</dbReference>
<dbReference type="Pfam" id="PF00990">
    <property type="entry name" value="GGDEF"/>
    <property type="match status" value="1"/>
</dbReference>
<dbReference type="InterPro" id="IPR001633">
    <property type="entry name" value="EAL_dom"/>
</dbReference>
<dbReference type="PANTHER" id="PTHR44757:SF2">
    <property type="entry name" value="BIOFILM ARCHITECTURE MAINTENANCE PROTEIN MBAA"/>
    <property type="match status" value="1"/>
</dbReference>
<dbReference type="SMART" id="SM00086">
    <property type="entry name" value="PAC"/>
    <property type="match status" value="1"/>
</dbReference>
<dbReference type="Proteomes" id="UP000199520">
    <property type="component" value="Unassembled WGS sequence"/>
</dbReference>
<dbReference type="Gene3D" id="3.30.70.270">
    <property type="match status" value="1"/>
</dbReference>
<feature type="domain" description="PAS" evidence="14">
    <location>
        <begin position="435"/>
        <end position="507"/>
    </location>
</feature>
<keyword evidence="6" id="KW-0547">Nucleotide-binding</keyword>
<evidence type="ECO:0000256" key="1">
    <source>
        <dbReference type="ARBA" id="ARBA00004651"/>
    </source>
</evidence>
<organism evidence="19 20">
    <name type="scientific">Pelosinus propionicus DSM 13327</name>
    <dbReference type="NCBI Taxonomy" id="1123291"/>
    <lineage>
        <taxon>Bacteria</taxon>
        <taxon>Bacillati</taxon>
        <taxon>Bacillota</taxon>
        <taxon>Negativicutes</taxon>
        <taxon>Selenomonadales</taxon>
        <taxon>Sporomusaceae</taxon>
        <taxon>Pelosinus</taxon>
    </lineage>
</organism>
<dbReference type="CDD" id="cd00130">
    <property type="entry name" value="PAS"/>
    <property type="match status" value="1"/>
</dbReference>
<evidence type="ECO:0000256" key="13">
    <source>
        <dbReference type="SAM" id="Phobius"/>
    </source>
</evidence>
<proteinExistence type="predicted"/>
<dbReference type="InterPro" id="IPR052155">
    <property type="entry name" value="Biofilm_reg_signaling"/>
</dbReference>
<feature type="domain" description="HAMP" evidence="17">
    <location>
        <begin position="340"/>
        <end position="388"/>
    </location>
</feature>
<dbReference type="InterPro" id="IPR029787">
    <property type="entry name" value="Nucleotide_cyclase"/>
</dbReference>
<keyword evidence="2" id="KW-1003">Cell membrane</keyword>
<dbReference type="CDD" id="cd12913">
    <property type="entry name" value="PDC1_MCP_like"/>
    <property type="match status" value="1"/>
</dbReference>
<dbReference type="InterPro" id="IPR035965">
    <property type="entry name" value="PAS-like_dom_sf"/>
</dbReference>
<dbReference type="InterPro" id="IPR043128">
    <property type="entry name" value="Rev_trsase/Diguanyl_cyclase"/>
</dbReference>
<evidence type="ECO:0000256" key="4">
    <source>
        <dbReference type="ARBA" id="ARBA00022679"/>
    </source>
</evidence>
<dbReference type="CDD" id="cd12912">
    <property type="entry name" value="PDC2_MCP_like"/>
    <property type="match status" value="1"/>
</dbReference>
<dbReference type="Pfam" id="PF08447">
    <property type="entry name" value="PAS_3"/>
    <property type="match status" value="1"/>
</dbReference>
<dbReference type="OrthoDB" id="9762141at2"/>